<protein>
    <submittedName>
        <fullName evidence="2">Uncharacterized protein</fullName>
    </submittedName>
</protein>
<name>A0A1Y0BZ84_9MYCO</name>
<feature type="compositionally biased region" description="Polar residues" evidence="1">
    <location>
        <begin position="194"/>
        <end position="204"/>
    </location>
</feature>
<feature type="compositionally biased region" description="Polar residues" evidence="1">
    <location>
        <begin position="129"/>
        <end position="149"/>
    </location>
</feature>
<feature type="compositionally biased region" description="Polar residues" evidence="1">
    <location>
        <begin position="159"/>
        <end position="186"/>
    </location>
</feature>
<feature type="compositionally biased region" description="Basic and acidic residues" evidence="1">
    <location>
        <begin position="90"/>
        <end position="102"/>
    </location>
</feature>
<feature type="region of interest" description="Disordered" evidence="1">
    <location>
        <begin position="333"/>
        <end position="354"/>
    </location>
</feature>
<dbReference type="EMBL" id="CP020809">
    <property type="protein sequence ID" value="ART68184.1"/>
    <property type="molecule type" value="Genomic_DNA"/>
</dbReference>
<dbReference type="AlphaFoldDB" id="A0A1Y0BZ84"/>
<accession>A0A1Y0BZ84</accession>
<sequence>MPHFRVDDALHGHPKAQRAGDDAIGMWVRAGSFCMAYLTDGFVPDWWVKQQPKGVAKAKRLIAAGLWHGGAERDGEKGYQFHEFTGPGRQDSRAQIEADREKWRKKKAAQRAASQGESPGDNPEVSPGDSRNGSTQKDATQRTVQTQYNGRYIDENAHTESAPTSATTQMSPGESRVLPNTNPTKEISTHLNDDSYVSNPSGNNDIPLPPEPEPDDDYGTVPQHIDNAAAKPTPRQPSQAAKTVVRQTLGNTGLAAYPRTFVDRLARQVENLTREGHPDALIRQALTEWDKRTDARPEWLPTVLGDLVKNQRATPGNNGRPVHKMRGLAELAQQVRAQEQQADIESTQRKELTP</sequence>
<dbReference type="RefSeq" id="WP_087074187.1">
    <property type="nucleotide sequence ID" value="NZ_CP020809.1"/>
</dbReference>
<organism evidence="2 3">
    <name type="scientific">Mycobacterium dioxanotrophicus</name>
    <dbReference type="NCBI Taxonomy" id="482462"/>
    <lineage>
        <taxon>Bacteria</taxon>
        <taxon>Bacillati</taxon>
        <taxon>Actinomycetota</taxon>
        <taxon>Actinomycetes</taxon>
        <taxon>Mycobacteriales</taxon>
        <taxon>Mycobacteriaceae</taxon>
        <taxon>Mycobacterium</taxon>
    </lineage>
</organism>
<evidence type="ECO:0000313" key="2">
    <source>
        <dbReference type="EMBL" id="ART68184.1"/>
    </source>
</evidence>
<keyword evidence="3" id="KW-1185">Reference proteome</keyword>
<dbReference type="Proteomes" id="UP000195331">
    <property type="component" value="Chromosome"/>
</dbReference>
<proteinExistence type="predicted"/>
<feature type="compositionally biased region" description="Polar residues" evidence="1">
    <location>
        <begin position="335"/>
        <end position="345"/>
    </location>
</feature>
<evidence type="ECO:0000313" key="3">
    <source>
        <dbReference type="Proteomes" id="UP000195331"/>
    </source>
</evidence>
<feature type="region of interest" description="Disordered" evidence="1">
    <location>
        <begin position="77"/>
        <end position="238"/>
    </location>
</feature>
<dbReference type="KEGG" id="mdx:BTO20_05925"/>
<gene>
    <name evidence="2" type="ORF">BTO20_05925</name>
</gene>
<reference evidence="2 3" key="1">
    <citation type="submission" date="2017-04" db="EMBL/GenBank/DDBJ databases">
        <title>Whole Genome Sequence of 1,4-Dioxane Degrading Bacterium Mycobacterium dioxanotrophicus PH-06.</title>
        <authorList>
            <person name="He Y."/>
        </authorList>
    </citation>
    <scope>NUCLEOTIDE SEQUENCE [LARGE SCALE GENOMIC DNA]</scope>
    <source>
        <strain evidence="2 3">PH-06</strain>
    </source>
</reference>
<dbReference type="OrthoDB" id="3383452at2"/>
<evidence type="ECO:0000256" key="1">
    <source>
        <dbReference type="SAM" id="MobiDB-lite"/>
    </source>
</evidence>